<sequence>MKTIFKIALVVLLFSVTSCRDTKKDEATIKATEQIETIEVETDSIVDKLDQDAEDLEHELDQLENED</sequence>
<gene>
    <name evidence="1" type="ORF">SAMN05443431_11125</name>
</gene>
<accession>A0A1I3SNQ3</accession>
<reference evidence="2" key="1">
    <citation type="submission" date="2016-10" db="EMBL/GenBank/DDBJ databases">
        <authorList>
            <person name="Varghese N."/>
            <person name="Submissions S."/>
        </authorList>
    </citation>
    <scope>NUCLEOTIDE SEQUENCE [LARGE SCALE GENOMIC DNA]</scope>
    <source>
        <strain evidence="2">DSM 28881</strain>
    </source>
</reference>
<evidence type="ECO:0000313" key="1">
    <source>
        <dbReference type="EMBL" id="SFJ60163.1"/>
    </source>
</evidence>
<dbReference type="EMBL" id="FORM01000011">
    <property type="protein sequence ID" value="SFJ60163.1"/>
    <property type="molecule type" value="Genomic_DNA"/>
</dbReference>
<keyword evidence="2" id="KW-1185">Reference proteome</keyword>
<name>A0A1I3SNQ3_9FLAO</name>
<dbReference type="RefSeq" id="WP_090842027.1">
    <property type="nucleotide sequence ID" value="NZ_FORM01000011.1"/>
</dbReference>
<dbReference type="Proteomes" id="UP000199559">
    <property type="component" value="Unassembled WGS sequence"/>
</dbReference>
<dbReference type="STRING" id="1144750.SAMN05443431_11125"/>
<dbReference type="PROSITE" id="PS51257">
    <property type="entry name" value="PROKAR_LIPOPROTEIN"/>
    <property type="match status" value="1"/>
</dbReference>
<organism evidence="1 2">
    <name type="scientific">Olleya namhaensis</name>
    <dbReference type="NCBI Taxonomy" id="1144750"/>
    <lineage>
        <taxon>Bacteria</taxon>
        <taxon>Pseudomonadati</taxon>
        <taxon>Bacteroidota</taxon>
        <taxon>Flavobacteriia</taxon>
        <taxon>Flavobacteriales</taxon>
        <taxon>Flavobacteriaceae</taxon>
    </lineage>
</organism>
<evidence type="ECO:0000313" key="2">
    <source>
        <dbReference type="Proteomes" id="UP000199559"/>
    </source>
</evidence>
<protein>
    <recommendedName>
        <fullName evidence="3">Lipoprotein</fullName>
    </recommendedName>
</protein>
<dbReference type="AlphaFoldDB" id="A0A1I3SNQ3"/>
<evidence type="ECO:0008006" key="3">
    <source>
        <dbReference type="Google" id="ProtNLM"/>
    </source>
</evidence>
<proteinExistence type="predicted"/>